<gene>
    <name evidence="2" type="ORF">FLACHUCJ7_04455</name>
</gene>
<feature type="signal peptide" evidence="1">
    <location>
        <begin position="1"/>
        <end position="25"/>
    </location>
</feature>
<dbReference type="Proteomes" id="UP000556700">
    <property type="component" value="Unassembled WGS sequence"/>
</dbReference>
<dbReference type="EMBL" id="CAIJDO010000307">
    <property type="protein sequence ID" value="CAD0009815.1"/>
    <property type="molecule type" value="Genomic_DNA"/>
</dbReference>
<evidence type="ECO:0008006" key="4">
    <source>
        <dbReference type="Google" id="ProtNLM"/>
    </source>
</evidence>
<keyword evidence="3" id="KW-1185">Reference proteome</keyword>
<organism evidence="2 3">
    <name type="scientific">Flavobacterium chungangense</name>
    <dbReference type="NCBI Taxonomy" id="554283"/>
    <lineage>
        <taxon>Bacteria</taxon>
        <taxon>Pseudomonadati</taxon>
        <taxon>Bacteroidota</taxon>
        <taxon>Flavobacteriia</taxon>
        <taxon>Flavobacteriales</taxon>
        <taxon>Flavobacteriaceae</taxon>
        <taxon>Flavobacterium</taxon>
    </lineage>
</organism>
<dbReference type="AlphaFoldDB" id="A0A6V6ZDW2"/>
<feature type="chain" id="PRO_5027743535" description="Lipoprotein" evidence="1">
    <location>
        <begin position="26"/>
        <end position="241"/>
    </location>
</feature>
<evidence type="ECO:0000313" key="2">
    <source>
        <dbReference type="EMBL" id="CAD0009815.1"/>
    </source>
</evidence>
<dbReference type="PROSITE" id="PS51257">
    <property type="entry name" value="PROKAR_LIPOPROTEIN"/>
    <property type="match status" value="1"/>
</dbReference>
<evidence type="ECO:0000313" key="3">
    <source>
        <dbReference type="Proteomes" id="UP000556700"/>
    </source>
</evidence>
<keyword evidence="1" id="KW-0732">Signal</keyword>
<evidence type="ECO:0000256" key="1">
    <source>
        <dbReference type="SAM" id="SignalP"/>
    </source>
</evidence>
<name>A0A6V6ZDW2_9FLAO</name>
<protein>
    <recommendedName>
        <fullName evidence="4">Lipoprotein</fullName>
    </recommendedName>
</protein>
<comment type="caution">
    <text evidence="2">The sequence shown here is derived from an EMBL/GenBank/DDBJ whole genome shotgun (WGS) entry which is preliminary data.</text>
</comment>
<reference evidence="2 3" key="1">
    <citation type="submission" date="2020-06" db="EMBL/GenBank/DDBJ databases">
        <authorList>
            <person name="Criscuolo A."/>
        </authorList>
    </citation>
    <scope>NUCLEOTIDE SEQUENCE [LARGE SCALE GENOMIC DNA]</scope>
    <source>
        <strain evidence="3">CIP 110025</strain>
    </source>
</reference>
<sequence length="241" mass="27071">MISKKKNIALFLFSLLMVISLTGCSDDSTGNENQNLTGDYWPTSVNNAWVYTGGTDEISIKIIGTEDVNGSKYYGFNQLDIFGGATEVAVHNGQSFSIKKNKGDYYIKVDEKNTTIDGVSSKITGYEFLFFKDYLDVNETWTGTYNYIKSNKASFLPIQLTEGTYTGEILEKGISLTVNGTVFKNVIKFRFTQSIDDVTLNVWPAWDYSSDYWIAKDVGIIKFSSNTYNGKISEHKSHKVK</sequence>
<proteinExistence type="predicted"/>
<accession>A0A6V6ZDW2</accession>